<comment type="subunit">
    <text evidence="8">Monomer.</text>
</comment>
<feature type="binding site" evidence="8">
    <location>
        <position position="480"/>
    </location>
    <ligand>
        <name>Mn(2+)</name>
        <dbReference type="ChEBI" id="CHEBI:29035"/>
        <label>1</label>
    </ligand>
</feature>
<feature type="binding site" evidence="8">
    <location>
        <position position="72"/>
    </location>
    <ligand>
        <name>Mn(2+)</name>
        <dbReference type="ChEBI" id="CHEBI:29035"/>
        <label>2</label>
    </ligand>
</feature>
<evidence type="ECO:0000256" key="3">
    <source>
        <dbReference type="ARBA" id="ARBA00008819"/>
    </source>
</evidence>
<comment type="catalytic activity">
    <reaction evidence="1 8">
        <text>(2R)-2-phosphoglycerate = (2R)-3-phosphoglycerate</text>
        <dbReference type="Rhea" id="RHEA:15901"/>
        <dbReference type="ChEBI" id="CHEBI:58272"/>
        <dbReference type="ChEBI" id="CHEBI:58289"/>
        <dbReference type="EC" id="5.4.2.12"/>
    </reaction>
</comment>
<keyword evidence="6 8" id="KW-0464">Manganese</keyword>
<comment type="cofactor">
    <cofactor evidence="8">
        <name>Mn(2+)</name>
        <dbReference type="ChEBI" id="CHEBI:29035"/>
    </cofactor>
    <text evidence="8">Binds 2 manganese ions per subunit.</text>
</comment>
<evidence type="ECO:0000256" key="7">
    <source>
        <dbReference type="ARBA" id="ARBA00023235"/>
    </source>
</evidence>
<feature type="binding site" evidence="8">
    <location>
        <position position="203"/>
    </location>
    <ligand>
        <name>substrate</name>
    </ligand>
</feature>
<accession>A0ABM5UTN1</accession>
<evidence type="ECO:0000256" key="9">
    <source>
        <dbReference type="NCBIfam" id="TIGR01307"/>
    </source>
</evidence>
<evidence type="ECO:0000313" key="13">
    <source>
        <dbReference type="Proteomes" id="UP000063965"/>
    </source>
</evidence>
<dbReference type="InterPro" id="IPR011258">
    <property type="entry name" value="BPG-indep_PGM_N"/>
</dbReference>
<dbReference type="PANTHER" id="PTHR31637">
    <property type="entry name" value="2,3-BISPHOSPHOGLYCERATE-INDEPENDENT PHOSPHOGLYCERATE MUTASE"/>
    <property type="match status" value="1"/>
</dbReference>
<dbReference type="SUPFAM" id="SSF53649">
    <property type="entry name" value="Alkaline phosphatase-like"/>
    <property type="match status" value="1"/>
</dbReference>
<sequence length="531" mass="58532">MSQPTNKPAKHRPKPMVLIILDGFGESEETAHNAIKLANTPTLDELWLHCPHTLLHASGSTVGLPEGQMGNSEVGHLHIGSGRKVPQDLTRIDEAISSGDFFKNPVLIDAIEKAKQHDKAVHIIGLLSPGGVHSRDTQIAAMIELVHLQGVKKNYLHAILDGRDTPPKSALSSIKKIDKQFLSYSQSPSKGTTQAKIASLIGRYYAMDRDKRWDRTQKAYDLLTKGIATHHAATAEEGLALTYEQGETDEFVKPTSIHCNGGKRLTVQDGDVIIFMNFRADRARQLTHAFVDNSFTAFERKVTPKLASFVTLTTYEKNLDASVAFPPMQLTNTLGEYLSRLGLRQLRLAETEKYAHVTYFLNGGQEAPFPGEDRMLIPSPKIATYDLQPEMSAEEVTDKLIEMIKNGDYDLIVCNFANPDMVGHTGEEAATKTAIHTIDNCLKRILEALQSAGGEALITADHGNAEKMFDEKTKQPHTAHTCNLVPLIYVGKKAQFQKGIGALDDVAPTLLFLIGLKKPFEMTGRNLIILK</sequence>
<dbReference type="Gene3D" id="3.40.720.10">
    <property type="entry name" value="Alkaline Phosphatase, subunit A"/>
    <property type="match status" value="1"/>
</dbReference>
<feature type="binding site" evidence="8">
    <location>
        <position position="22"/>
    </location>
    <ligand>
        <name>Mn(2+)</name>
        <dbReference type="ChEBI" id="CHEBI:29035"/>
        <label>2</label>
    </ligand>
</feature>
<evidence type="ECO:0000313" key="12">
    <source>
        <dbReference type="EMBL" id="AKQ33289.1"/>
    </source>
</evidence>
<dbReference type="Pfam" id="PF01676">
    <property type="entry name" value="Metalloenzyme"/>
    <property type="match status" value="1"/>
</dbReference>
<keyword evidence="7 8" id="KW-0413">Isomerase</keyword>
<dbReference type="NCBIfam" id="TIGR01307">
    <property type="entry name" value="pgm_bpd_ind"/>
    <property type="match status" value="1"/>
</dbReference>
<feature type="binding site" evidence="8">
    <location>
        <position position="461"/>
    </location>
    <ligand>
        <name>Mn(2+)</name>
        <dbReference type="ChEBI" id="CHEBI:29035"/>
        <label>2</label>
    </ligand>
</feature>
<evidence type="ECO:0000259" key="10">
    <source>
        <dbReference type="Pfam" id="PF01676"/>
    </source>
</evidence>
<dbReference type="RefSeq" id="WP_048874941.1">
    <property type="nucleotide sequence ID" value="NZ_CP011126.1"/>
</dbReference>
<evidence type="ECO:0000256" key="1">
    <source>
        <dbReference type="ARBA" id="ARBA00000370"/>
    </source>
</evidence>
<feature type="active site" description="Phosphoserine intermediate" evidence="8">
    <location>
        <position position="72"/>
    </location>
</feature>
<feature type="binding site" evidence="8">
    <location>
        <position position="209"/>
    </location>
    <ligand>
        <name>substrate</name>
    </ligand>
</feature>
<feature type="domain" description="Metalloenzyme" evidence="10">
    <location>
        <begin position="14"/>
        <end position="518"/>
    </location>
</feature>
<dbReference type="InterPro" id="IPR005995">
    <property type="entry name" value="Pgm_bpd_ind"/>
</dbReference>
<dbReference type="PIRSF" id="PIRSF001492">
    <property type="entry name" value="IPGAM"/>
    <property type="match status" value="1"/>
</dbReference>
<proteinExistence type="inferred from homology"/>
<evidence type="ECO:0000256" key="2">
    <source>
        <dbReference type="ARBA" id="ARBA00004798"/>
    </source>
</evidence>
<dbReference type="Gene3D" id="3.40.1450.10">
    <property type="entry name" value="BPG-independent phosphoglycerate mutase, domain B"/>
    <property type="match status" value="1"/>
</dbReference>
<evidence type="ECO:0000256" key="6">
    <source>
        <dbReference type="ARBA" id="ARBA00023211"/>
    </source>
</evidence>
<reference evidence="12 13" key="1">
    <citation type="journal article" date="2015" name="Genome Biol. Evol.">
        <title>Distinctive Genome Reduction Rates Revealed by Genomic Analyses of Two Coxiella-Like Endosymbionts in Ticks.</title>
        <authorList>
            <person name="Gottlieb Y."/>
            <person name="Lalzar I."/>
            <person name="Klasson L."/>
        </authorList>
    </citation>
    <scope>NUCLEOTIDE SEQUENCE [LARGE SCALE GENOMIC DNA]</scope>
    <source>
        <strain evidence="12 13">CRt</strain>
    </source>
</reference>
<dbReference type="HAMAP" id="MF_01038">
    <property type="entry name" value="GpmI"/>
    <property type="match status" value="1"/>
</dbReference>
<gene>
    <name evidence="8 12" type="primary">gpmI</name>
    <name evidence="12" type="ORF">CleRT_03070</name>
</gene>
<feature type="binding site" evidence="8">
    <location>
        <position position="424"/>
    </location>
    <ligand>
        <name>Mn(2+)</name>
        <dbReference type="ChEBI" id="CHEBI:29035"/>
        <label>1</label>
    </ligand>
</feature>
<evidence type="ECO:0000256" key="5">
    <source>
        <dbReference type="ARBA" id="ARBA00023152"/>
    </source>
</evidence>
<dbReference type="SUPFAM" id="SSF64158">
    <property type="entry name" value="2,3-Bisphosphoglycerate-independent phosphoglycerate mutase, substrate-binding domain"/>
    <property type="match status" value="1"/>
</dbReference>
<dbReference type="CDD" id="cd16010">
    <property type="entry name" value="iPGM"/>
    <property type="match status" value="1"/>
</dbReference>
<feature type="binding site" evidence="8">
    <location>
        <position position="353"/>
    </location>
    <ligand>
        <name>substrate</name>
    </ligand>
</feature>
<dbReference type="EC" id="5.4.2.12" evidence="8 9"/>
<dbReference type="InterPro" id="IPR006124">
    <property type="entry name" value="Metalloenzyme"/>
</dbReference>
<dbReference type="Proteomes" id="UP000063965">
    <property type="component" value="Chromosome"/>
</dbReference>
<dbReference type="PANTHER" id="PTHR31637:SF0">
    <property type="entry name" value="2,3-BISPHOSPHOGLYCERATE-INDEPENDENT PHOSPHOGLYCERATE MUTASE"/>
    <property type="match status" value="1"/>
</dbReference>
<comment type="pathway">
    <text evidence="2 8">Carbohydrate degradation; glycolysis; pyruvate from D-glyceraldehyde 3-phosphate: step 3/5.</text>
</comment>
<dbReference type="InterPro" id="IPR036646">
    <property type="entry name" value="PGAM_B_sf"/>
</dbReference>
<feature type="binding site" evidence="8">
    <location>
        <position position="133"/>
    </location>
    <ligand>
        <name>substrate</name>
    </ligand>
</feature>
<comment type="similarity">
    <text evidence="3 8">Belongs to the BPG-independent phosphoglycerate mutase family.</text>
</comment>
<keyword evidence="4 8" id="KW-0479">Metal-binding</keyword>
<dbReference type="EMBL" id="CP011126">
    <property type="protein sequence ID" value="AKQ33289.1"/>
    <property type="molecule type" value="Genomic_DNA"/>
</dbReference>
<comment type="function">
    <text evidence="8">Catalyzes the interconversion of 2-phosphoglycerate and 3-phosphoglycerate.</text>
</comment>
<feature type="binding site" evidence="8">
    <location>
        <position position="462"/>
    </location>
    <ligand>
        <name>Mn(2+)</name>
        <dbReference type="ChEBI" id="CHEBI:29035"/>
        <label>2</label>
    </ligand>
</feature>
<name>A0ABM5UTN1_9COXI</name>
<feature type="domain" description="BPG-independent PGAM N-terminal" evidence="11">
    <location>
        <begin position="92"/>
        <end position="317"/>
    </location>
</feature>
<feature type="binding site" evidence="8">
    <location>
        <position position="420"/>
    </location>
    <ligand>
        <name>Mn(2+)</name>
        <dbReference type="ChEBI" id="CHEBI:29035"/>
        <label>1</label>
    </ligand>
</feature>
<dbReference type="Pfam" id="PF06415">
    <property type="entry name" value="iPGM_N"/>
    <property type="match status" value="1"/>
</dbReference>
<evidence type="ECO:0000259" key="11">
    <source>
        <dbReference type="Pfam" id="PF06415"/>
    </source>
</evidence>
<evidence type="ECO:0000256" key="4">
    <source>
        <dbReference type="ARBA" id="ARBA00022723"/>
    </source>
</evidence>
<evidence type="ECO:0000256" key="8">
    <source>
        <dbReference type="HAMAP-Rule" id="MF_01038"/>
    </source>
</evidence>
<feature type="binding site" evidence="8">
    <location>
        <begin position="279"/>
        <end position="282"/>
    </location>
    <ligand>
        <name>substrate</name>
    </ligand>
</feature>
<keyword evidence="13" id="KW-1185">Reference proteome</keyword>
<feature type="binding site" evidence="8">
    <location>
        <begin position="163"/>
        <end position="164"/>
    </location>
    <ligand>
        <name>substrate</name>
    </ligand>
</feature>
<organism evidence="12 13">
    <name type="scientific">Candidatus Coxiella mudrowiae</name>
    <dbReference type="NCBI Taxonomy" id="2054173"/>
    <lineage>
        <taxon>Bacteria</taxon>
        <taxon>Pseudomonadati</taxon>
        <taxon>Pseudomonadota</taxon>
        <taxon>Gammaproteobacteria</taxon>
        <taxon>Legionellales</taxon>
        <taxon>Coxiellaceae</taxon>
        <taxon>Coxiella</taxon>
    </lineage>
</organism>
<dbReference type="InterPro" id="IPR017850">
    <property type="entry name" value="Alkaline_phosphatase_core_sf"/>
</dbReference>
<protein>
    <recommendedName>
        <fullName evidence="8 9">2,3-bisphosphoglycerate-independent phosphoglycerate mutase</fullName>
        <shortName evidence="8">BPG-independent PGAM</shortName>
        <shortName evidence="8">Phosphoglyceromutase</shortName>
        <shortName evidence="8">iPGM</shortName>
        <ecNumber evidence="8 9">5.4.2.12</ecNumber>
    </recommendedName>
</protein>
<keyword evidence="5 8" id="KW-0324">Glycolysis</keyword>